<gene>
    <name evidence="2" type="ORF">EWB00_010722</name>
</gene>
<dbReference type="OrthoDB" id="6275308at2759"/>
<evidence type="ECO:0000313" key="2">
    <source>
        <dbReference type="EMBL" id="TNN18068.1"/>
    </source>
</evidence>
<name>A0A4Z2DNR5_SCHJA</name>
<sequence length="1329" mass="148385">MTSSECRSQSSCNTGDGSPITLANNNYKELTMGRPLSSISLITDQLKLSSLNERDSCMTMRMIKTMVGLPITTTTSMTSGQQDVNYEHYGLQTINETRNAYSMPTHPTIGLQSKRNITGINNDNSNSNIADWRCGPKDYHHHSRTVHFHDVFTPSSSICSSLQSEFEDGNEVINPEHHSSSLHVLSASAPATNYVLNSMPNVPRSNEIPFCHQHPHRHLHFPHQHIYTNNNKKNDSNIFTTMPSVCSSSFSSSFPCSVNDKPDHYMDTMMIQSNIESKAACSSSSLLSSTSAALSCYCCCPTYCPCCLCRQYNPSFSDVHHLLYDRLPPAKRVCRSTSSSSDVPPHQLSSLYGGFFSHRQIPYTVVSSCCSSSYIQSLPPSSTSSFSLPSHSYCRQCCKSSVGNNSNTQHSSVMMMKTLQAYMRNLPRPIAVRLESKAMYNEKSKSCTNMDNVKLLNSHECSTNSNTLRNNNNNSNTNGIGVVLRPKPSDSISLNNKMINNGSRISWHHPLFNFSSSNTSQVKYNSCNNSNGNTLSSQTEVNKNAMQHDISPMDISQICLDNVPVVQKSVHLRNNQTTNSNRSISNNSSNQADSITTTVHHPSHIEIRDSNDSSLSSIHALPSPSSAFTPTRASFGSFSIDVNSPGFSLSPTTGSMSSSVQITTQTPSSGFHEASFYGLSEASSLPDCSKISVCPESVSSSNHCQCHCHQHHYEHHSCHRDHHHRRNQLNISSIDTRLTTSTRLTDLEPCFKLEDSEPNTINDHHHYIDIKANKMCQNRNDSSSSSSSSSSSHSSSGNSCSNNSNNCFHCCSYSLSSIKCTPRCCSYQNDNTIYDVDCKHLPNCSRTSKHTRQSPCSMTITTTNINTCTPFISINTMPKTTTITSSHITITNTAAGLKRRRGLSGECSYYYRDNDSHIQSNNYHYLIHEQEKKQLTYNDDDTADLSSCNFLSKQTPADHLINKCDNKALAKIDHLHSVVSSNSRLEDNLDCHYPHQQQHYNHRQSYDVNTVDTCSCHDAQHSMFPFTTDQHSLCSSSVSKYSSVFDSCKCRDNITLIESAITNDPSTALSSSSSIKQHSTHSYLNNINNNNNENSKIVECVHDNNLCPFINSVHPCHRSFDDRNKYNICNMNYEQEYEHCSSVFSEDNFLHRHTCNELGKLYEMTEDEKDHETPETMIDEGSNNNSIRLSDINYHHSFISLSSPSIHDIAFTPIHPSTIQWDDTLENKHIGNNCKITPAQHNNHPDVMLSESIHGTNTQSGNNGEQVLLFTPSSMSSDSDRESNDMETMLSPQMPNRQRISKDVLLNEPNNDKHAMSFIDLDLELIEND</sequence>
<reference evidence="2 3" key="1">
    <citation type="submission" date="2019-03" db="EMBL/GenBank/DDBJ databases">
        <title>An improved genome assembly of the fluke Schistosoma japonicum.</title>
        <authorList>
            <person name="Hu W."/>
            <person name="Luo F."/>
            <person name="Yin M."/>
            <person name="Mo X."/>
            <person name="Sun C."/>
            <person name="Wu Q."/>
            <person name="Zhu B."/>
            <person name="Xiang M."/>
            <person name="Wang J."/>
            <person name="Wang Y."/>
            <person name="Zhang T."/>
            <person name="Xu B."/>
            <person name="Zheng H."/>
            <person name="Feng Z."/>
        </authorList>
    </citation>
    <scope>NUCLEOTIDE SEQUENCE [LARGE SCALE GENOMIC DNA]</scope>
    <source>
        <strain evidence="2">HuSjv2</strain>
        <tissue evidence="2">Worms</tissue>
    </source>
</reference>
<comment type="caution">
    <text evidence="2">The sequence shown here is derived from an EMBL/GenBank/DDBJ whole genome shotgun (WGS) entry which is preliminary data.</text>
</comment>
<evidence type="ECO:0000256" key="1">
    <source>
        <dbReference type="SAM" id="MobiDB-lite"/>
    </source>
</evidence>
<accession>A0A4Z2DNR5</accession>
<feature type="region of interest" description="Disordered" evidence="1">
    <location>
        <begin position="777"/>
        <end position="801"/>
    </location>
</feature>
<evidence type="ECO:0000313" key="3">
    <source>
        <dbReference type="Proteomes" id="UP000311919"/>
    </source>
</evidence>
<proteinExistence type="predicted"/>
<keyword evidence="3" id="KW-1185">Reference proteome</keyword>
<organism evidence="2 3">
    <name type="scientific">Schistosoma japonicum</name>
    <name type="common">Blood fluke</name>
    <dbReference type="NCBI Taxonomy" id="6182"/>
    <lineage>
        <taxon>Eukaryota</taxon>
        <taxon>Metazoa</taxon>
        <taxon>Spiralia</taxon>
        <taxon>Lophotrochozoa</taxon>
        <taxon>Platyhelminthes</taxon>
        <taxon>Trematoda</taxon>
        <taxon>Digenea</taxon>
        <taxon>Strigeidida</taxon>
        <taxon>Schistosomatoidea</taxon>
        <taxon>Schistosomatidae</taxon>
        <taxon>Schistosoma</taxon>
    </lineage>
</organism>
<dbReference type="EMBL" id="SKCS01000084">
    <property type="protein sequence ID" value="TNN18068.1"/>
    <property type="molecule type" value="Genomic_DNA"/>
</dbReference>
<feature type="compositionally biased region" description="Low complexity" evidence="1">
    <location>
        <begin position="782"/>
        <end position="801"/>
    </location>
</feature>
<protein>
    <submittedName>
        <fullName evidence="2">Uncharacterized protein</fullName>
    </submittedName>
</protein>
<dbReference type="Proteomes" id="UP000311919">
    <property type="component" value="Unassembled WGS sequence"/>
</dbReference>